<dbReference type="AlphaFoldDB" id="A0A518GBA1"/>
<dbReference type="EMBL" id="CP036298">
    <property type="protein sequence ID" value="QDV25864.1"/>
    <property type="molecule type" value="Genomic_DNA"/>
</dbReference>
<name>A0A518GBA1_9BACT</name>
<keyword evidence="2" id="KW-1185">Reference proteome</keyword>
<proteinExistence type="predicted"/>
<dbReference type="OrthoDB" id="1488646at2"/>
<dbReference type="RefSeq" id="WP_145081521.1">
    <property type="nucleotide sequence ID" value="NZ_CP036298.1"/>
</dbReference>
<accession>A0A518GBA1</accession>
<evidence type="ECO:0000313" key="1">
    <source>
        <dbReference type="EMBL" id="QDV25864.1"/>
    </source>
</evidence>
<sequence>MLSSWTTWFFLALVATVTQVVSGGSDEKTQDGPVKGRTAILGTSMWDIETNKQGDEKSCDVWWEQVNAREQFLAPRNGAALFVLGKIEFDKITREDLEALKYSDKKVANESLVCGAVLALRTKEGNFAKLKVVKYRELHDFSFPEAKLLSADWKAFALKQPNRKTYHLEVEWVLYRK</sequence>
<reference evidence="1 2" key="1">
    <citation type="submission" date="2019-02" db="EMBL/GenBank/DDBJ databases">
        <title>Deep-cultivation of Planctomycetes and their phenomic and genomic characterization uncovers novel biology.</title>
        <authorList>
            <person name="Wiegand S."/>
            <person name="Jogler M."/>
            <person name="Boedeker C."/>
            <person name="Pinto D."/>
            <person name="Vollmers J."/>
            <person name="Rivas-Marin E."/>
            <person name="Kohn T."/>
            <person name="Peeters S.H."/>
            <person name="Heuer A."/>
            <person name="Rast P."/>
            <person name="Oberbeckmann S."/>
            <person name="Bunk B."/>
            <person name="Jeske O."/>
            <person name="Meyerdierks A."/>
            <person name="Storesund J.E."/>
            <person name="Kallscheuer N."/>
            <person name="Luecker S."/>
            <person name="Lage O.M."/>
            <person name="Pohl T."/>
            <person name="Merkel B.J."/>
            <person name="Hornburger P."/>
            <person name="Mueller R.-W."/>
            <person name="Bruemmer F."/>
            <person name="Labrenz M."/>
            <person name="Spormann A.M."/>
            <person name="Op den Camp H."/>
            <person name="Overmann J."/>
            <person name="Amann R."/>
            <person name="Jetten M.S.M."/>
            <person name="Mascher T."/>
            <person name="Medema M.H."/>
            <person name="Devos D.P."/>
            <person name="Kaster A.-K."/>
            <person name="Ovreas L."/>
            <person name="Rohde M."/>
            <person name="Galperin M.Y."/>
            <person name="Jogler C."/>
        </authorList>
    </citation>
    <scope>NUCLEOTIDE SEQUENCE [LARGE SCALE GENOMIC DNA]</scope>
    <source>
        <strain evidence="1 2">Q31a</strain>
    </source>
</reference>
<evidence type="ECO:0000313" key="2">
    <source>
        <dbReference type="Proteomes" id="UP000318017"/>
    </source>
</evidence>
<dbReference type="Proteomes" id="UP000318017">
    <property type="component" value="Chromosome"/>
</dbReference>
<dbReference type="KEGG" id="ahel:Q31a_41920"/>
<protein>
    <submittedName>
        <fullName evidence="1">Uncharacterized protein</fullName>
    </submittedName>
</protein>
<organism evidence="1 2">
    <name type="scientific">Aureliella helgolandensis</name>
    <dbReference type="NCBI Taxonomy" id="2527968"/>
    <lineage>
        <taxon>Bacteria</taxon>
        <taxon>Pseudomonadati</taxon>
        <taxon>Planctomycetota</taxon>
        <taxon>Planctomycetia</taxon>
        <taxon>Pirellulales</taxon>
        <taxon>Pirellulaceae</taxon>
        <taxon>Aureliella</taxon>
    </lineage>
</organism>
<gene>
    <name evidence="1" type="ORF">Q31a_41920</name>
</gene>